<feature type="domain" description="Glycosyltransferase 2-like" evidence="2">
    <location>
        <begin position="17"/>
        <end position="169"/>
    </location>
</feature>
<sequence>MNQVFPTPENGVAPRISIVVPARNEARNLEIVLPMLPAVHEVILVDGNSVDDTVATAQRVMPDIRVVHQTRKGKGNALACGFEAATGDIIVMFDADGSADPAEIPRFVEALTSGADVAKGSRFVHGGGSEDITHFRALGNWGLNALTNVLLGTKYTDLCYGYNAFWKRIVPSLELLPSDLAPRADGQMHNGDGFEIETILNCRIAALGYDIVEVPSVEKLRIHGVSNLNAISDGFRVLRVILEERRRRPSAAARLRRSIREAAVTAAEATNEPAPVFAVVDGARLDARLGARQDVA</sequence>
<comment type="similarity">
    <text evidence="1">Belongs to the glycosyltransferase 2 family.</text>
</comment>
<dbReference type="PANTHER" id="PTHR48090">
    <property type="entry name" value="UNDECAPRENYL-PHOSPHATE 4-DEOXY-4-FORMAMIDO-L-ARABINOSE TRANSFERASE-RELATED"/>
    <property type="match status" value="1"/>
</dbReference>
<evidence type="ECO:0000256" key="1">
    <source>
        <dbReference type="ARBA" id="ARBA00006739"/>
    </source>
</evidence>
<dbReference type="EMBL" id="JACGWW010000001">
    <property type="protein sequence ID" value="MBA8812507.1"/>
    <property type="molecule type" value="Genomic_DNA"/>
</dbReference>
<protein>
    <submittedName>
        <fullName evidence="4">Glycosyltransferase involved in cell wall biosynthesis</fullName>
    </submittedName>
</protein>
<evidence type="ECO:0000313" key="6">
    <source>
        <dbReference type="Proteomes" id="UP000522688"/>
    </source>
</evidence>
<dbReference type="Pfam" id="PF00535">
    <property type="entry name" value="Glycos_transf_2"/>
    <property type="match status" value="1"/>
</dbReference>
<dbReference type="Proteomes" id="UP000522688">
    <property type="component" value="Unassembled WGS sequence"/>
</dbReference>
<keyword evidence="5" id="KW-1185">Reference proteome</keyword>
<reference evidence="3 5" key="1">
    <citation type="submission" date="2019-07" db="EMBL/GenBank/DDBJ databases">
        <title>Whole genome shotgun sequence of Frigoribacterium faeni NBRC 103066.</title>
        <authorList>
            <person name="Hosoyama A."/>
            <person name="Uohara A."/>
            <person name="Ohji S."/>
            <person name="Ichikawa N."/>
        </authorList>
    </citation>
    <scope>NUCLEOTIDE SEQUENCE [LARGE SCALE GENOMIC DNA]</scope>
    <source>
        <strain evidence="3 5">NBRC 103066</strain>
    </source>
</reference>
<dbReference type="Gene3D" id="3.90.550.10">
    <property type="entry name" value="Spore Coat Polysaccharide Biosynthesis Protein SpsA, Chain A"/>
    <property type="match status" value="1"/>
</dbReference>
<dbReference type="CDD" id="cd04179">
    <property type="entry name" value="DPM_DPG-synthase_like"/>
    <property type="match status" value="1"/>
</dbReference>
<evidence type="ECO:0000313" key="4">
    <source>
        <dbReference type="EMBL" id="MBA8812507.1"/>
    </source>
</evidence>
<evidence type="ECO:0000313" key="3">
    <source>
        <dbReference type="EMBL" id="GEK81776.1"/>
    </source>
</evidence>
<keyword evidence="4" id="KW-0808">Transferase</keyword>
<dbReference type="OrthoDB" id="3177103at2"/>
<dbReference type="InterPro" id="IPR001173">
    <property type="entry name" value="Glyco_trans_2-like"/>
</dbReference>
<evidence type="ECO:0000259" key="2">
    <source>
        <dbReference type="Pfam" id="PF00535"/>
    </source>
</evidence>
<dbReference type="Proteomes" id="UP000321154">
    <property type="component" value="Unassembled WGS sequence"/>
</dbReference>
<dbReference type="EMBL" id="BJUV01000001">
    <property type="protein sequence ID" value="GEK81776.1"/>
    <property type="molecule type" value="Genomic_DNA"/>
</dbReference>
<dbReference type="InterPro" id="IPR029044">
    <property type="entry name" value="Nucleotide-diphossugar_trans"/>
</dbReference>
<dbReference type="RefSeq" id="WP_146851826.1">
    <property type="nucleotide sequence ID" value="NZ_BAAAHR010000002.1"/>
</dbReference>
<proteinExistence type="inferred from homology"/>
<reference evidence="4 6" key="2">
    <citation type="submission" date="2020-07" db="EMBL/GenBank/DDBJ databases">
        <title>Sequencing the genomes of 1000 actinobacteria strains.</title>
        <authorList>
            <person name="Klenk H.-P."/>
        </authorList>
    </citation>
    <scope>NUCLEOTIDE SEQUENCE [LARGE SCALE GENOMIC DNA]</scope>
    <source>
        <strain evidence="4 6">DSM 10309</strain>
    </source>
</reference>
<dbReference type="AlphaFoldDB" id="A0A7W3JGL6"/>
<dbReference type="PANTHER" id="PTHR48090:SF7">
    <property type="entry name" value="RFBJ PROTEIN"/>
    <property type="match status" value="1"/>
</dbReference>
<name>A0A7W3JGL6_9MICO</name>
<dbReference type="GO" id="GO:0016740">
    <property type="term" value="F:transferase activity"/>
    <property type="evidence" value="ECO:0007669"/>
    <property type="project" value="UniProtKB-KW"/>
</dbReference>
<evidence type="ECO:0000313" key="5">
    <source>
        <dbReference type="Proteomes" id="UP000321154"/>
    </source>
</evidence>
<dbReference type="InterPro" id="IPR050256">
    <property type="entry name" value="Glycosyltransferase_2"/>
</dbReference>
<dbReference type="SUPFAM" id="SSF53448">
    <property type="entry name" value="Nucleotide-diphospho-sugar transferases"/>
    <property type="match status" value="1"/>
</dbReference>
<organism evidence="4 6">
    <name type="scientific">Frigoribacterium faeni</name>
    <dbReference type="NCBI Taxonomy" id="145483"/>
    <lineage>
        <taxon>Bacteria</taxon>
        <taxon>Bacillati</taxon>
        <taxon>Actinomycetota</taxon>
        <taxon>Actinomycetes</taxon>
        <taxon>Micrococcales</taxon>
        <taxon>Microbacteriaceae</taxon>
        <taxon>Frigoribacterium</taxon>
    </lineage>
</organism>
<accession>A0A7W3JGL6</accession>
<gene>
    <name evidence="4" type="ORF">FB463_000731</name>
    <name evidence="3" type="ORF">FFA01_00850</name>
</gene>
<comment type="caution">
    <text evidence="4">The sequence shown here is derived from an EMBL/GenBank/DDBJ whole genome shotgun (WGS) entry which is preliminary data.</text>
</comment>